<dbReference type="InterPro" id="IPR023228">
    <property type="entry name" value="SAM_OH_AdoTrfase_N_sf"/>
</dbReference>
<evidence type="ECO:0000256" key="2">
    <source>
        <dbReference type="ARBA" id="ARBA00024035"/>
    </source>
</evidence>
<keyword evidence="1" id="KW-0949">S-adenosyl-L-methionine</keyword>
<feature type="domain" description="S-adenosyl-l-methionine hydroxide adenosyltransferase N-terminal" evidence="3">
    <location>
        <begin position="4"/>
        <end position="114"/>
    </location>
</feature>
<dbReference type="InterPro" id="IPR002747">
    <property type="entry name" value="SAM_OH_AdoTrfase"/>
</dbReference>
<comment type="caution">
    <text evidence="5">The sequence shown here is derived from an EMBL/GenBank/DDBJ whole genome shotgun (WGS) entry which is preliminary data.</text>
</comment>
<accession>A0A7J4JLB7</accession>
<evidence type="ECO:0008006" key="7">
    <source>
        <dbReference type="Google" id="ProtNLM"/>
    </source>
</evidence>
<evidence type="ECO:0000313" key="5">
    <source>
        <dbReference type="EMBL" id="HIH17095.1"/>
    </source>
</evidence>
<evidence type="ECO:0000259" key="4">
    <source>
        <dbReference type="Pfam" id="PF20257"/>
    </source>
</evidence>
<dbReference type="EMBL" id="DUGH01000164">
    <property type="protein sequence ID" value="HIH17095.1"/>
    <property type="molecule type" value="Genomic_DNA"/>
</dbReference>
<evidence type="ECO:0000256" key="1">
    <source>
        <dbReference type="ARBA" id="ARBA00022691"/>
    </source>
</evidence>
<dbReference type="AlphaFoldDB" id="A0A7J4JLB7"/>
<dbReference type="PANTHER" id="PTHR35092">
    <property type="entry name" value="CHLORINASE MJ1651"/>
    <property type="match status" value="1"/>
</dbReference>
<name>A0A7J4JLB7_9ARCH</name>
<reference evidence="6" key="1">
    <citation type="journal article" date="2020" name="bioRxiv">
        <title>A rank-normalized archaeal taxonomy based on genome phylogeny resolves widespread incomplete and uneven classifications.</title>
        <authorList>
            <person name="Rinke C."/>
            <person name="Chuvochina M."/>
            <person name="Mussig A.J."/>
            <person name="Chaumeil P.-A."/>
            <person name="Waite D.W."/>
            <person name="Whitman W.B."/>
            <person name="Parks D.H."/>
            <person name="Hugenholtz P."/>
        </authorList>
    </citation>
    <scope>NUCLEOTIDE SEQUENCE [LARGE SCALE GENOMIC DNA]</scope>
</reference>
<protein>
    <recommendedName>
        <fullName evidence="7">SAM-dependent chlorinase/fluorinase</fullName>
    </recommendedName>
</protein>
<evidence type="ECO:0000313" key="6">
    <source>
        <dbReference type="Proteomes" id="UP000564964"/>
    </source>
</evidence>
<dbReference type="Gene3D" id="3.40.50.10790">
    <property type="entry name" value="S-adenosyl-l-methionine hydroxide adenosyltransferase, N-terminal"/>
    <property type="match status" value="1"/>
</dbReference>
<comment type="similarity">
    <text evidence="2">Belongs to the SAM hydrolase / SAM-dependent halogenase family.</text>
</comment>
<dbReference type="InterPro" id="IPR023227">
    <property type="entry name" value="SAM_OH_AdoTrfase_C_sf"/>
</dbReference>
<dbReference type="InterPro" id="IPR046470">
    <property type="entry name" value="SAM_HAT_C"/>
</dbReference>
<organism evidence="5 6">
    <name type="scientific">Candidatus Iainarchaeum sp</name>
    <dbReference type="NCBI Taxonomy" id="3101447"/>
    <lineage>
        <taxon>Archaea</taxon>
        <taxon>Candidatus Iainarchaeota</taxon>
        <taxon>Candidatus Iainarchaeia</taxon>
        <taxon>Candidatus Iainarchaeales</taxon>
        <taxon>Candidatus Iainarchaeaceae</taxon>
        <taxon>Candidatus Iainarchaeum</taxon>
    </lineage>
</organism>
<dbReference type="InterPro" id="IPR046469">
    <property type="entry name" value="SAM_HAT_N"/>
</dbReference>
<dbReference type="Pfam" id="PF01887">
    <property type="entry name" value="SAM_HAT_N"/>
    <property type="match status" value="1"/>
</dbReference>
<dbReference type="Pfam" id="PF20257">
    <property type="entry name" value="SAM_HAT_C"/>
    <property type="match status" value="1"/>
</dbReference>
<dbReference type="Proteomes" id="UP000564964">
    <property type="component" value="Unassembled WGS sequence"/>
</dbReference>
<evidence type="ECO:0000259" key="3">
    <source>
        <dbReference type="Pfam" id="PF01887"/>
    </source>
</evidence>
<dbReference type="SUPFAM" id="SSF101852">
    <property type="entry name" value="Bacterial fluorinating enzyme, C-terminal domain"/>
    <property type="match status" value="1"/>
</dbReference>
<dbReference type="Gene3D" id="2.40.30.90">
    <property type="entry name" value="Bacterial fluorinating enzyme like"/>
    <property type="match status" value="1"/>
</dbReference>
<sequence length="230" mass="24336">MATNVEGFDLRDGAKNFEGLAWLPKGIHICVVDPGVGTQRRGLIIETGRGDYLVGPDNGVLLPAASFVGDVKRAWHITNQEYLRQPVSHVFHGRDVFASVAGHLAAGVKPQEIGVEVGAGSLAPAPYPEACAENGRISAEIIHVNAFGNVSFNIRNEALHQLVSLDDLITLTKGKQKIALPYKKTFGEVAAGTGLIFDGDFGRVEAALNQGSLAAKAGLKTADRVTLAKC</sequence>
<feature type="domain" description="S-adenosyl-l-methionine hydroxide adenosyltransferase C-terminal" evidence="4">
    <location>
        <begin position="139"/>
        <end position="226"/>
    </location>
</feature>
<dbReference type="SUPFAM" id="SSF102522">
    <property type="entry name" value="Bacterial fluorinating enzyme, N-terminal domain"/>
    <property type="match status" value="1"/>
</dbReference>
<proteinExistence type="inferred from homology"/>
<gene>
    <name evidence="5" type="ORF">HA252_06855</name>
</gene>
<dbReference type="PIRSF" id="PIRSF006779">
    <property type="entry name" value="UCP006779"/>
    <property type="match status" value="1"/>
</dbReference>
<dbReference type="PANTHER" id="PTHR35092:SF1">
    <property type="entry name" value="CHLORINASE MJ1651"/>
    <property type="match status" value="1"/>
</dbReference>